<evidence type="ECO:0000256" key="1">
    <source>
        <dbReference type="ARBA" id="ARBA00010457"/>
    </source>
</evidence>
<dbReference type="Pfam" id="PF00080">
    <property type="entry name" value="Sod_Cu"/>
    <property type="match status" value="1"/>
</dbReference>
<dbReference type="EMBL" id="CAJJDM010000052">
    <property type="protein sequence ID" value="CAD8074256.1"/>
    <property type="molecule type" value="Genomic_DNA"/>
</dbReference>
<dbReference type="PROSITE" id="PS00332">
    <property type="entry name" value="SOD_CU_ZN_2"/>
    <property type="match status" value="1"/>
</dbReference>
<evidence type="ECO:0000259" key="10">
    <source>
        <dbReference type="Pfam" id="PF00080"/>
    </source>
</evidence>
<name>A0A8S1MCE6_PARPR</name>
<sequence>MYLLLALILNQIVAHEGCQHEHHNHKEEYKINNLIYAVAILQPDNGSGVNGIVKMISDGYTTTIQAKITGLSDGLHGFHIHEFGNLIKGCISAGPHYNPYGKLHGGSKDQERHVGDLGNVHSENGVAYFKITDDLVKLSGQYSVIGRSMVVHANEDDLGKSDHPDSKSTGNAGARLACGVIGISGPFEFD</sequence>
<comment type="cofactor">
    <cofactor evidence="9">
        <name>Cu cation</name>
        <dbReference type="ChEBI" id="CHEBI:23378"/>
    </cofactor>
    <text evidence="9">Binds 1 copper ion per subunit.</text>
</comment>
<evidence type="ECO:0000256" key="9">
    <source>
        <dbReference type="RuleBase" id="RU000393"/>
    </source>
</evidence>
<comment type="similarity">
    <text evidence="1 9">Belongs to the Cu-Zn superoxide dismutase family.</text>
</comment>
<proteinExistence type="inferred from homology"/>
<keyword evidence="6 9" id="KW-0186">Copper</keyword>
<feature type="domain" description="Superoxide dismutase copper/zinc binding" evidence="10">
    <location>
        <begin position="49"/>
        <end position="181"/>
    </location>
</feature>
<evidence type="ECO:0000256" key="2">
    <source>
        <dbReference type="ARBA" id="ARBA00022723"/>
    </source>
</evidence>
<dbReference type="CDD" id="cd00305">
    <property type="entry name" value="Cu-Zn_Superoxide_Dismutase"/>
    <property type="match status" value="1"/>
</dbReference>
<accession>A0A8S1MCE6</accession>
<keyword evidence="3 9" id="KW-0862">Zinc</keyword>
<keyword evidence="5 9" id="KW-0560">Oxidoreductase</keyword>
<evidence type="ECO:0000256" key="6">
    <source>
        <dbReference type="ARBA" id="ARBA00023008"/>
    </source>
</evidence>
<dbReference type="InterPro" id="IPR018152">
    <property type="entry name" value="SOD_Cu/Zn_BS"/>
</dbReference>
<protein>
    <recommendedName>
        <fullName evidence="9">Superoxide dismutase [Cu-Zn]</fullName>
        <ecNumber evidence="9">1.15.1.1</ecNumber>
    </recommendedName>
</protein>
<gene>
    <name evidence="11" type="ORF">PPRIM_AZ9-3.1.T0520162</name>
</gene>
<keyword evidence="12" id="KW-1185">Reference proteome</keyword>
<evidence type="ECO:0000256" key="5">
    <source>
        <dbReference type="ARBA" id="ARBA00023002"/>
    </source>
</evidence>
<reference evidence="11" key="1">
    <citation type="submission" date="2021-01" db="EMBL/GenBank/DDBJ databases">
        <authorList>
            <consortium name="Genoscope - CEA"/>
            <person name="William W."/>
        </authorList>
    </citation>
    <scope>NUCLEOTIDE SEQUENCE</scope>
</reference>
<dbReference type="InterPro" id="IPR024134">
    <property type="entry name" value="SOD_Cu/Zn_/chaperone"/>
</dbReference>
<evidence type="ECO:0000256" key="4">
    <source>
        <dbReference type="ARBA" id="ARBA00022862"/>
    </source>
</evidence>
<dbReference type="PANTHER" id="PTHR10003">
    <property type="entry name" value="SUPEROXIDE DISMUTASE CU-ZN -RELATED"/>
    <property type="match status" value="1"/>
</dbReference>
<evidence type="ECO:0000256" key="3">
    <source>
        <dbReference type="ARBA" id="ARBA00022833"/>
    </source>
</evidence>
<dbReference type="Proteomes" id="UP000688137">
    <property type="component" value="Unassembled WGS sequence"/>
</dbReference>
<dbReference type="GO" id="GO:0004784">
    <property type="term" value="F:superoxide dismutase activity"/>
    <property type="evidence" value="ECO:0007669"/>
    <property type="project" value="UniProtKB-EC"/>
</dbReference>
<comment type="function">
    <text evidence="9">Destroys radicals which are normally produced within the cells and which are toxic to biological systems.</text>
</comment>
<comment type="caution">
    <text evidence="11">The sequence shown here is derived from an EMBL/GenBank/DDBJ whole genome shotgun (WGS) entry which is preliminary data.</text>
</comment>
<organism evidence="11 12">
    <name type="scientific">Paramecium primaurelia</name>
    <dbReference type="NCBI Taxonomy" id="5886"/>
    <lineage>
        <taxon>Eukaryota</taxon>
        <taxon>Sar</taxon>
        <taxon>Alveolata</taxon>
        <taxon>Ciliophora</taxon>
        <taxon>Intramacronucleata</taxon>
        <taxon>Oligohymenophorea</taxon>
        <taxon>Peniculida</taxon>
        <taxon>Parameciidae</taxon>
        <taxon>Paramecium</taxon>
    </lineage>
</organism>
<comment type="cofactor">
    <cofactor evidence="9">
        <name>Zn(2+)</name>
        <dbReference type="ChEBI" id="CHEBI:29105"/>
    </cofactor>
    <text evidence="9">Binds 1 zinc ion per subunit.</text>
</comment>
<dbReference type="AlphaFoldDB" id="A0A8S1MCE6"/>
<dbReference type="FunFam" id="2.60.40.200:FF:000003">
    <property type="entry name" value="Superoxide dismutase [Cu-Zn], chloroplastic"/>
    <property type="match status" value="1"/>
</dbReference>
<dbReference type="GO" id="GO:0005507">
    <property type="term" value="F:copper ion binding"/>
    <property type="evidence" value="ECO:0007669"/>
    <property type="project" value="InterPro"/>
</dbReference>
<evidence type="ECO:0000256" key="8">
    <source>
        <dbReference type="ARBA" id="ARBA00049204"/>
    </source>
</evidence>
<keyword evidence="7" id="KW-1015">Disulfide bond</keyword>
<dbReference type="OMA" id="IVAHEGC"/>
<keyword evidence="4" id="KW-0049">Antioxidant</keyword>
<evidence type="ECO:0000313" key="11">
    <source>
        <dbReference type="EMBL" id="CAD8074256.1"/>
    </source>
</evidence>
<dbReference type="GO" id="GO:0009507">
    <property type="term" value="C:chloroplast"/>
    <property type="evidence" value="ECO:0007669"/>
    <property type="project" value="UniProtKB-ARBA"/>
</dbReference>
<evidence type="ECO:0000313" key="12">
    <source>
        <dbReference type="Proteomes" id="UP000688137"/>
    </source>
</evidence>
<comment type="catalytic activity">
    <reaction evidence="8 9">
        <text>2 superoxide + 2 H(+) = H2O2 + O2</text>
        <dbReference type="Rhea" id="RHEA:20696"/>
        <dbReference type="ChEBI" id="CHEBI:15378"/>
        <dbReference type="ChEBI" id="CHEBI:15379"/>
        <dbReference type="ChEBI" id="CHEBI:16240"/>
        <dbReference type="ChEBI" id="CHEBI:18421"/>
        <dbReference type="EC" id="1.15.1.1"/>
    </reaction>
</comment>
<evidence type="ECO:0000256" key="7">
    <source>
        <dbReference type="ARBA" id="ARBA00023157"/>
    </source>
</evidence>
<dbReference type="InterPro" id="IPR001424">
    <property type="entry name" value="SOD_Cu_Zn_dom"/>
</dbReference>
<dbReference type="EC" id="1.15.1.1" evidence="9"/>
<keyword evidence="2 9" id="KW-0479">Metal-binding</keyword>